<proteinExistence type="predicted"/>
<accession>A0A1E5G1E9</accession>
<reference evidence="1 2" key="1">
    <citation type="submission" date="2016-09" db="EMBL/GenBank/DDBJ databases">
        <title>Draft genome sequence for the type strain of Desulfuribacillus alkaliarsenatis AHT28, an obligately anaerobic, sulfidogenic bacterium isolated from Russian soda lake sediments.</title>
        <authorList>
            <person name="Abin C.A."/>
            <person name="Hollibaugh J.T."/>
        </authorList>
    </citation>
    <scope>NUCLEOTIDE SEQUENCE [LARGE SCALE GENOMIC DNA]</scope>
    <source>
        <strain evidence="1 2">AHT28</strain>
    </source>
</reference>
<gene>
    <name evidence="1" type="ORF">BHF68_07800</name>
</gene>
<dbReference type="SUPFAM" id="SSF48695">
    <property type="entry name" value="Multiheme cytochromes"/>
    <property type="match status" value="1"/>
</dbReference>
<protein>
    <recommendedName>
        <fullName evidence="3">C_GCAxxG_C_C family protein</fullName>
    </recommendedName>
</protein>
<evidence type="ECO:0008006" key="3">
    <source>
        <dbReference type="Google" id="ProtNLM"/>
    </source>
</evidence>
<dbReference type="InterPro" id="IPR036280">
    <property type="entry name" value="Multihaem_cyt_sf"/>
</dbReference>
<dbReference type="AlphaFoldDB" id="A0A1E5G1E9"/>
<evidence type="ECO:0000313" key="2">
    <source>
        <dbReference type="Proteomes" id="UP000094296"/>
    </source>
</evidence>
<name>A0A1E5G1E9_9FIRM</name>
<dbReference type="EMBL" id="MIJE01000031">
    <property type="protein sequence ID" value="OEF96650.1"/>
    <property type="molecule type" value="Genomic_DNA"/>
</dbReference>
<keyword evidence="2" id="KW-1185">Reference proteome</keyword>
<dbReference type="Proteomes" id="UP000094296">
    <property type="component" value="Unassembled WGS sequence"/>
</dbReference>
<dbReference type="STRING" id="766136.BHF68_07800"/>
<comment type="caution">
    <text evidence="1">The sequence shown here is derived from an EMBL/GenBank/DDBJ whole genome shotgun (WGS) entry which is preliminary data.</text>
</comment>
<dbReference type="NCBIfam" id="TIGR01909">
    <property type="entry name" value="C_GCAxxG_C_C"/>
    <property type="match status" value="1"/>
</dbReference>
<organism evidence="1 2">
    <name type="scientific">Desulfuribacillus alkaliarsenatis</name>
    <dbReference type="NCBI Taxonomy" id="766136"/>
    <lineage>
        <taxon>Bacteria</taxon>
        <taxon>Bacillati</taxon>
        <taxon>Bacillota</taxon>
        <taxon>Desulfuribacillia</taxon>
        <taxon>Desulfuribacillales</taxon>
        <taxon>Desulfuribacillaceae</taxon>
        <taxon>Desulfuribacillus</taxon>
    </lineage>
</organism>
<sequence length="150" mass="16870">MLWERSKKVVAKDIFARGFNCSQAVIGVFCDELGLERESAFKIATGFGGGLRQGEVCGAVTGAIMVIGLRYGHHCEGDNEAKQETYKLTNQFIEKFKEKHKTIICKELLGYNVANPDEYAQIKDKQLFTKVCPQFIADAVEILQEMEQKE</sequence>
<dbReference type="Pfam" id="PF09719">
    <property type="entry name" value="C_GCAxxG_C_C"/>
    <property type="match status" value="1"/>
</dbReference>
<evidence type="ECO:0000313" key="1">
    <source>
        <dbReference type="EMBL" id="OEF96650.1"/>
    </source>
</evidence>
<dbReference type="InterPro" id="IPR010181">
    <property type="entry name" value="CGCAxxGCC_motif"/>
</dbReference>